<reference evidence="2" key="1">
    <citation type="journal article" date="2014" name="Genome Biol. Evol.">
        <title>Pangenome evidence for extensive interdomain horizontal transfer affecting lineage core and shell genes in uncultured planktonic thaumarchaeota and euryarchaeota.</title>
        <authorList>
            <person name="Deschamps P."/>
            <person name="Zivanovic Y."/>
            <person name="Moreira D."/>
            <person name="Rodriguez-Valera F."/>
            <person name="Lopez-Garcia P."/>
        </authorList>
    </citation>
    <scope>NUCLEOTIDE SEQUENCE</scope>
</reference>
<sequence>MGHWKGKPRYDPKSFTPPLNVSRSAIEEFYQCPRCFWMRFIEGWSHVSTPGYPINTGIDGMAKAEFDIVRKLGLRHRLMPDNKWRASNHPDIDDWRNTWKGVRALFAKGNIELHGAVDDVWVQGNGKLVVVDYKATCSQSGEYTKEWLFETRPYITRQMAIYKAIMKEMGEDMAMSGIILYYNGESRKASFDGVMNFSSHVIKVNPAKGDMSHPDRGVERANNAWVKKIAGEIWDCVNLTAPPPAASNCEYCDRLAVIPAKYP</sequence>
<dbReference type="AlphaFoldDB" id="A0A075HT62"/>
<dbReference type="InterPro" id="IPR038726">
    <property type="entry name" value="PDDEXK_AddAB-type"/>
</dbReference>
<evidence type="ECO:0000259" key="1">
    <source>
        <dbReference type="Pfam" id="PF12705"/>
    </source>
</evidence>
<organism evidence="2">
    <name type="scientific">uncultured marine group II/III euryarchaeote KM3_87_B04</name>
    <dbReference type="NCBI Taxonomy" id="1456530"/>
    <lineage>
        <taxon>Archaea</taxon>
        <taxon>Methanobacteriati</taxon>
        <taxon>Methanobacteriota</taxon>
        <taxon>environmental samples</taxon>
    </lineage>
</organism>
<proteinExistence type="predicted"/>
<dbReference type="Pfam" id="PF12705">
    <property type="entry name" value="PDDEXK_1"/>
    <property type="match status" value="1"/>
</dbReference>
<accession>A0A075HT62</accession>
<feature type="domain" description="PD-(D/E)XK endonuclease-like" evidence="1">
    <location>
        <begin position="90"/>
        <end position="253"/>
    </location>
</feature>
<protein>
    <recommendedName>
        <fullName evidence="1">PD-(D/E)XK endonuclease-like domain-containing protein</fullName>
    </recommendedName>
</protein>
<name>A0A075HT62_9EURY</name>
<dbReference type="Gene3D" id="3.90.320.10">
    <property type="match status" value="1"/>
</dbReference>
<dbReference type="EMBL" id="KF901140">
    <property type="protein sequence ID" value="AIF19541.1"/>
    <property type="molecule type" value="Genomic_DNA"/>
</dbReference>
<evidence type="ECO:0000313" key="2">
    <source>
        <dbReference type="EMBL" id="AIF19541.1"/>
    </source>
</evidence>
<dbReference type="InterPro" id="IPR011604">
    <property type="entry name" value="PDDEXK-like_dom_sf"/>
</dbReference>